<dbReference type="AlphaFoldDB" id="A0A9Q0RZC4"/>
<organism evidence="1 2">
    <name type="scientific">Pseudolycoriella hygida</name>
    <dbReference type="NCBI Taxonomy" id="35572"/>
    <lineage>
        <taxon>Eukaryota</taxon>
        <taxon>Metazoa</taxon>
        <taxon>Ecdysozoa</taxon>
        <taxon>Arthropoda</taxon>
        <taxon>Hexapoda</taxon>
        <taxon>Insecta</taxon>
        <taxon>Pterygota</taxon>
        <taxon>Neoptera</taxon>
        <taxon>Endopterygota</taxon>
        <taxon>Diptera</taxon>
        <taxon>Nematocera</taxon>
        <taxon>Sciaroidea</taxon>
        <taxon>Sciaridae</taxon>
        <taxon>Pseudolycoriella</taxon>
    </lineage>
</organism>
<dbReference type="EMBL" id="WJQU01000003">
    <property type="protein sequence ID" value="KAJ6638432.1"/>
    <property type="molecule type" value="Genomic_DNA"/>
</dbReference>
<protein>
    <submittedName>
        <fullName evidence="1">Uncharacterized protein</fullName>
    </submittedName>
</protein>
<evidence type="ECO:0000313" key="1">
    <source>
        <dbReference type="EMBL" id="KAJ6638432.1"/>
    </source>
</evidence>
<keyword evidence="2" id="KW-1185">Reference proteome</keyword>
<gene>
    <name evidence="1" type="ORF">Bhyg_11167</name>
</gene>
<proteinExistence type="predicted"/>
<reference evidence="1" key="1">
    <citation type="submission" date="2022-07" db="EMBL/GenBank/DDBJ databases">
        <authorList>
            <person name="Trinca V."/>
            <person name="Uliana J.V.C."/>
            <person name="Torres T.T."/>
            <person name="Ward R.J."/>
            <person name="Monesi N."/>
        </authorList>
    </citation>
    <scope>NUCLEOTIDE SEQUENCE</scope>
    <source>
        <strain evidence="1">HSMRA1968</strain>
        <tissue evidence="1">Whole embryos</tissue>
    </source>
</reference>
<dbReference type="Proteomes" id="UP001151699">
    <property type="component" value="Chromosome X"/>
</dbReference>
<accession>A0A9Q0RZC4</accession>
<sequence>MDRMRCVQPVRCYQRSNSCGNEFEWTMTFGILQSGQLAKLVSKLFTIVQSLWRDIYKVIAPIFLFNKAKFQARGSILDTGFGRTVWFTCCGFGLSTPKLTVFTWIVYFSPGVMSVTSASLSRSHVSVTYPDLLSVNARKLITFNGLKMTSPVAGQDVTLPDTIYTSDYQMSLSSIVRLYFAIAIR</sequence>
<evidence type="ECO:0000313" key="2">
    <source>
        <dbReference type="Proteomes" id="UP001151699"/>
    </source>
</evidence>
<name>A0A9Q0RZC4_9DIPT</name>
<comment type="caution">
    <text evidence="1">The sequence shown here is derived from an EMBL/GenBank/DDBJ whole genome shotgun (WGS) entry which is preliminary data.</text>
</comment>